<dbReference type="InterPro" id="IPR014729">
    <property type="entry name" value="Rossmann-like_a/b/a_fold"/>
</dbReference>
<protein>
    <recommendedName>
        <fullName evidence="3">ATPase</fullName>
    </recommendedName>
</protein>
<proteinExistence type="predicted"/>
<dbReference type="STRING" id="1703770.AMJ39_07825"/>
<dbReference type="SUPFAM" id="SSF52402">
    <property type="entry name" value="Adenine nucleotide alpha hydrolases-like"/>
    <property type="match status" value="1"/>
</dbReference>
<dbReference type="Proteomes" id="UP000052008">
    <property type="component" value="Unassembled WGS sequence"/>
</dbReference>
<evidence type="ECO:0000313" key="1">
    <source>
        <dbReference type="EMBL" id="KPJ52450.1"/>
    </source>
</evidence>
<dbReference type="PATRIC" id="fig|1703770.3.peg.2157"/>
<name>A0A0S7WQK8_UNCT6</name>
<dbReference type="InterPro" id="IPR052188">
    <property type="entry name" value="Ni-pincer_cofactor_biosynth"/>
</dbReference>
<sequence>MRRDGKSGTEARKVSLIRCQKCVLPISFPGVSLDEQGVCNHCRERDRKGSDEGARRQVRERFEQLAGEVRGRQTYDCLAAYSGGKDSSYTLYLLRVRFGLNVLAVTFDNGFLAPHAVVNAERVVRRLRIDHLIYRPRFDVLRKVFVAAAREDLFSKKTLERASSVCTACMSFAKFGFMRLAVERQIPFVVYGWSPGQAPLTAALFRHNGPLLRRMQDAVKGPLEGATGEDLSPYFLEEGHFATGEWPYNVSPLGFMDYDEEQVLSVIGSLGWERPSGVDANSTNCLLNSFSNQVHLERLGFHPYALELANLVREGILSRDEAVARLEAPEDPETVITVRKRLGLD</sequence>
<reference evidence="1 2" key="1">
    <citation type="journal article" date="2015" name="Microbiome">
        <title>Genomic resolution of linkages in carbon, nitrogen, and sulfur cycling among widespread estuary sediment bacteria.</title>
        <authorList>
            <person name="Baker B.J."/>
            <person name="Lazar C.S."/>
            <person name="Teske A.P."/>
            <person name="Dick G.J."/>
        </authorList>
    </citation>
    <scope>NUCLEOTIDE SEQUENCE [LARGE SCALE GENOMIC DNA]</scope>
    <source>
        <strain evidence="1">DG_24</strain>
    </source>
</reference>
<comment type="caution">
    <text evidence="1">The sequence shown here is derived from an EMBL/GenBank/DDBJ whole genome shotgun (WGS) entry which is preliminary data.</text>
</comment>
<dbReference type="Gene3D" id="3.40.50.620">
    <property type="entry name" value="HUPs"/>
    <property type="match status" value="1"/>
</dbReference>
<dbReference type="AlphaFoldDB" id="A0A0S7WQK8"/>
<dbReference type="PANTHER" id="PTHR43169:SF3">
    <property type="entry name" value="ATPASE, PP-LOOP SUPERFAMILY-RELATED"/>
    <property type="match status" value="1"/>
</dbReference>
<organism evidence="1 2">
    <name type="scientific">candidate division TA06 bacterium DG_24</name>
    <dbReference type="NCBI Taxonomy" id="1703770"/>
    <lineage>
        <taxon>Bacteria</taxon>
        <taxon>Bacteria division TA06</taxon>
    </lineage>
</organism>
<accession>A0A0S7WQK8</accession>
<evidence type="ECO:0008006" key="3">
    <source>
        <dbReference type="Google" id="ProtNLM"/>
    </source>
</evidence>
<gene>
    <name evidence="1" type="ORF">AMJ39_07825</name>
</gene>
<dbReference type="PANTHER" id="PTHR43169">
    <property type="entry name" value="EXSB FAMILY PROTEIN"/>
    <property type="match status" value="1"/>
</dbReference>
<evidence type="ECO:0000313" key="2">
    <source>
        <dbReference type="Proteomes" id="UP000052008"/>
    </source>
</evidence>
<dbReference type="EMBL" id="LIZS01000058">
    <property type="protein sequence ID" value="KPJ52450.1"/>
    <property type="molecule type" value="Genomic_DNA"/>
</dbReference>